<dbReference type="Gene3D" id="1.10.45.10">
    <property type="entry name" value="Vanillyl-alcohol Oxidase, Chain A, domain 4"/>
    <property type="match status" value="1"/>
</dbReference>
<dbReference type="InterPro" id="IPR016171">
    <property type="entry name" value="Vanillyl_alc_oxidase_C-sub2"/>
</dbReference>
<name>A0ABQ7RT03_PICAN</name>
<dbReference type="PANTHER" id="PTHR11748:SF111">
    <property type="entry name" value="D-LACTATE DEHYDROGENASE, MITOCHONDRIAL-RELATED"/>
    <property type="match status" value="1"/>
</dbReference>
<evidence type="ECO:0000256" key="3">
    <source>
        <dbReference type="ARBA" id="ARBA00008000"/>
    </source>
</evidence>
<evidence type="ECO:0000256" key="8">
    <source>
        <dbReference type="ARBA" id="ARBA00023128"/>
    </source>
</evidence>
<dbReference type="InterPro" id="IPR036318">
    <property type="entry name" value="FAD-bd_PCMH-like_sf"/>
</dbReference>
<dbReference type="SUPFAM" id="SSF55103">
    <property type="entry name" value="FAD-linked oxidases, C-terminal domain"/>
    <property type="match status" value="1"/>
</dbReference>
<keyword evidence="7" id="KW-0560">Oxidoreductase</keyword>
<dbReference type="EC" id="1.1.2.4" evidence="9"/>
<keyword evidence="4" id="KW-0285">Flavoprotein</keyword>
<dbReference type="Pfam" id="PF01565">
    <property type="entry name" value="FAD_binding_4"/>
    <property type="match status" value="1"/>
</dbReference>
<keyword evidence="6" id="KW-0809">Transit peptide</keyword>
<keyword evidence="14" id="KW-1185">Reference proteome</keyword>
<evidence type="ECO:0000256" key="9">
    <source>
        <dbReference type="ARBA" id="ARBA00038897"/>
    </source>
</evidence>
<feature type="transmembrane region" description="Helical" evidence="11">
    <location>
        <begin position="39"/>
        <end position="61"/>
    </location>
</feature>
<evidence type="ECO:0000256" key="5">
    <source>
        <dbReference type="ARBA" id="ARBA00022827"/>
    </source>
</evidence>
<comment type="caution">
    <text evidence="13">The sequence shown here is derived from an EMBL/GenBank/DDBJ whole genome shotgun (WGS) entry which is preliminary data.</text>
</comment>
<dbReference type="Gene3D" id="3.30.465.10">
    <property type="match status" value="1"/>
</dbReference>
<evidence type="ECO:0000256" key="1">
    <source>
        <dbReference type="ARBA" id="ARBA00001974"/>
    </source>
</evidence>
<keyword evidence="8" id="KW-0496">Mitochondrion</keyword>
<evidence type="ECO:0000256" key="7">
    <source>
        <dbReference type="ARBA" id="ARBA00023002"/>
    </source>
</evidence>
<reference evidence="13 14" key="1">
    <citation type="journal article" date="2021" name="G3 (Bethesda)">
        <title>Genomic diversity, chromosomal rearrangements, and interspecies hybridization in the ogataea polymorpha species complex.</title>
        <authorList>
            <person name="Hanson S.J."/>
            <person name="Cinneide E.O."/>
            <person name="Salzberg L.I."/>
            <person name="Wolfe K.H."/>
            <person name="McGowan J."/>
            <person name="Fitzpatrick D.A."/>
            <person name="Matlin K."/>
        </authorList>
    </citation>
    <scope>NUCLEOTIDE SEQUENCE [LARGE SCALE GENOMIC DNA]</scope>
    <source>
        <strain evidence="13">51-138</strain>
    </source>
</reference>
<dbReference type="Gene3D" id="3.30.70.2740">
    <property type="match status" value="1"/>
</dbReference>
<evidence type="ECO:0000256" key="11">
    <source>
        <dbReference type="SAM" id="Phobius"/>
    </source>
</evidence>
<keyword evidence="11" id="KW-1133">Transmembrane helix</keyword>
<evidence type="ECO:0000256" key="10">
    <source>
        <dbReference type="SAM" id="MobiDB-lite"/>
    </source>
</evidence>
<organism evidence="13 14">
    <name type="scientific">Pichia angusta</name>
    <name type="common">Yeast</name>
    <name type="synonym">Hansenula polymorpha</name>
    <dbReference type="NCBI Taxonomy" id="870730"/>
    <lineage>
        <taxon>Eukaryota</taxon>
        <taxon>Fungi</taxon>
        <taxon>Dikarya</taxon>
        <taxon>Ascomycota</taxon>
        <taxon>Saccharomycotina</taxon>
        <taxon>Pichiomycetes</taxon>
        <taxon>Pichiales</taxon>
        <taxon>Pichiaceae</taxon>
        <taxon>Ogataea</taxon>
    </lineage>
</organism>
<dbReference type="InterPro" id="IPR006094">
    <property type="entry name" value="Oxid_FAD_bind_N"/>
</dbReference>
<evidence type="ECO:0000256" key="4">
    <source>
        <dbReference type="ARBA" id="ARBA00022630"/>
    </source>
</evidence>
<comment type="subcellular location">
    <subcellularLocation>
        <location evidence="2">Mitochondrion</location>
    </subcellularLocation>
</comment>
<evidence type="ECO:0000313" key="13">
    <source>
        <dbReference type="EMBL" id="KAG7846690.1"/>
    </source>
</evidence>
<dbReference type="SUPFAM" id="SSF56176">
    <property type="entry name" value="FAD-binding/transporter-associated domain-like"/>
    <property type="match status" value="1"/>
</dbReference>
<protein>
    <recommendedName>
        <fullName evidence="9">D-lactate dehydrogenase (cytochrome)</fullName>
        <ecNumber evidence="9">1.1.2.4</ecNumber>
    </recommendedName>
</protein>
<dbReference type="InterPro" id="IPR016169">
    <property type="entry name" value="FAD-bd_PCMH_sub2"/>
</dbReference>
<proteinExistence type="inferred from homology"/>
<gene>
    <name evidence="13" type="ORF">KL940_004288</name>
</gene>
<accession>A0ABQ7RT03</accession>
<keyword evidence="11" id="KW-0472">Membrane</keyword>
<comment type="similarity">
    <text evidence="3">Belongs to the FAD-binding oxidoreductase/transferase type 4 family.</text>
</comment>
<dbReference type="EMBL" id="JAHLVD010000012">
    <property type="protein sequence ID" value="KAG7846690.1"/>
    <property type="molecule type" value="Genomic_DNA"/>
</dbReference>
<feature type="region of interest" description="Disordered" evidence="10">
    <location>
        <begin position="117"/>
        <end position="136"/>
    </location>
</feature>
<comment type="cofactor">
    <cofactor evidence="1">
        <name>FAD</name>
        <dbReference type="ChEBI" id="CHEBI:57692"/>
    </cofactor>
</comment>
<dbReference type="Pfam" id="PF02913">
    <property type="entry name" value="FAD-oxidase_C"/>
    <property type="match status" value="1"/>
</dbReference>
<dbReference type="InterPro" id="IPR016166">
    <property type="entry name" value="FAD-bd_PCMH"/>
</dbReference>
<feature type="domain" description="FAD-binding PCMH-type" evidence="12">
    <location>
        <begin position="134"/>
        <end position="311"/>
    </location>
</feature>
<keyword evidence="11" id="KW-0812">Transmembrane</keyword>
<dbReference type="InterPro" id="IPR004113">
    <property type="entry name" value="FAD-bd_oxidored_4_C"/>
</dbReference>
<sequence length="568" mass="62508">MKSTARDFLISSSMFIRHFGINCRGVFKRQFSQRAPGNVSWALGMAACVGVVGIASSYGTYQYFRSYPPMDVFPPKATTPLSDLSQSPVYAAESTVQAAVKEICQLLRPDQTSVSDGELALHSDNSSNFHKPTEDERPDLVVYPESVDEVVSVVKICSKYRIPMVPYSGGTSIEGHFIPTRRGICIDVGRMNRVLELHEEDLDVVVQPGVGWQDLNAYLDEYGLMFGPDPGPGACIGGMVATNCSGTRATRYGTMKDNVIGLKVVLSDGTVIKTKNRPRKSSAGYNLTGLFVGSEGTLGIIVEATLKLAVQPENEVVAIVNFDKLSEAAQTVTELFRRGLALNAVELMDDRQMRCFAEMGASEGRKWSDKNLLLFKLGGSKNTMNDQIKIVRQICQKNGGFNMEVAADQEEKDEIWRARKVQLWTSIDWAQKMIPNAQAWPTDVAVPISKLPAVITETVNDIESNGLLTTVVGHVGDGNIHALVIFPPEKRAVAEKVVHNMVKRAIENEGTVSGEHGVGIGKREFLEQELGLEAVNTMRRLKLALDPHLLLNPDKIFQIDPHEMRIEK</sequence>
<dbReference type="InterPro" id="IPR016164">
    <property type="entry name" value="FAD-linked_Oxase-like_C"/>
</dbReference>
<evidence type="ECO:0000313" key="14">
    <source>
        <dbReference type="Proteomes" id="UP001197328"/>
    </source>
</evidence>
<evidence type="ECO:0000256" key="2">
    <source>
        <dbReference type="ARBA" id="ARBA00004173"/>
    </source>
</evidence>
<evidence type="ECO:0000256" key="6">
    <source>
        <dbReference type="ARBA" id="ARBA00022946"/>
    </source>
</evidence>
<dbReference type="PANTHER" id="PTHR11748">
    <property type="entry name" value="D-LACTATE DEHYDROGENASE"/>
    <property type="match status" value="1"/>
</dbReference>
<keyword evidence="5" id="KW-0274">FAD</keyword>
<dbReference type="Proteomes" id="UP001197328">
    <property type="component" value="Unassembled WGS sequence"/>
</dbReference>
<evidence type="ECO:0000259" key="12">
    <source>
        <dbReference type="PROSITE" id="PS51387"/>
    </source>
</evidence>
<dbReference type="PROSITE" id="PS51387">
    <property type="entry name" value="FAD_PCMH"/>
    <property type="match status" value="1"/>
</dbReference>